<protein>
    <submittedName>
        <fullName evidence="3 4">Uncharacterized protein</fullName>
    </submittedName>
</protein>
<keyword evidence="2" id="KW-0812">Transmembrane</keyword>
<dbReference type="EMBL" id="KB294418">
    <property type="protein sequence ID" value="ELU14535.1"/>
    <property type="molecule type" value="Genomic_DNA"/>
</dbReference>
<evidence type="ECO:0000313" key="4">
    <source>
        <dbReference type="EnsemblMetazoa" id="CapteP199489"/>
    </source>
</evidence>
<dbReference type="EMBL" id="AMQN01004814">
    <property type="status" value="NOT_ANNOTATED_CDS"/>
    <property type="molecule type" value="Genomic_DNA"/>
</dbReference>
<reference evidence="3 5" key="2">
    <citation type="journal article" date="2013" name="Nature">
        <title>Insights into bilaterian evolution from three spiralian genomes.</title>
        <authorList>
            <person name="Simakov O."/>
            <person name="Marletaz F."/>
            <person name="Cho S.J."/>
            <person name="Edsinger-Gonzales E."/>
            <person name="Havlak P."/>
            <person name="Hellsten U."/>
            <person name="Kuo D.H."/>
            <person name="Larsson T."/>
            <person name="Lv J."/>
            <person name="Arendt D."/>
            <person name="Savage R."/>
            <person name="Osoegawa K."/>
            <person name="de Jong P."/>
            <person name="Grimwood J."/>
            <person name="Chapman J.A."/>
            <person name="Shapiro H."/>
            <person name="Aerts A."/>
            <person name="Otillar R.P."/>
            <person name="Terry A.Y."/>
            <person name="Boore J.L."/>
            <person name="Grigoriev I.V."/>
            <person name="Lindberg D.R."/>
            <person name="Seaver E.C."/>
            <person name="Weisblat D.A."/>
            <person name="Putnam N.H."/>
            <person name="Rokhsar D.S."/>
        </authorList>
    </citation>
    <scope>NUCLEOTIDE SEQUENCE</scope>
    <source>
        <strain evidence="3 5">I ESC-2004</strain>
    </source>
</reference>
<accession>R7VFS5</accession>
<evidence type="ECO:0000256" key="1">
    <source>
        <dbReference type="SAM" id="MobiDB-lite"/>
    </source>
</evidence>
<keyword evidence="2" id="KW-1133">Transmembrane helix</keyword>
<evidence type="ECO:0000313" key="5">
    <source>
        <dbReference type="Proteomes" id="UP000014760"/>
    </source>
</evidence>
<feature type="transmembrane region" description="Helical" evidence="2">
    <location>
        <begin position="12"/>
        <end position="32"/>
    </location>
</feature>
<organism evidence="3">
    <name type="scientific">Capitella teleta</name>
    <name type="common">Polychaete worm</name>
    <dbReference type="NCBI Taxonomy" id="283909"/>
    <lineage>
        <taxon>Eukaryota</taxon>
        <taxon>Metazoa</taxon>
        <taxon>Spiralia</taxon>
        <taxon>Lophotrochozoa</taxon>
        <taxon>Annelida</taxon>
        <taxon>Polychaeta</taxon>
        <taxon>Sedentaria</taxon>
        <taxon>Scolecida</taxon>
        <taxon>Capitellidae</taxon>
        <taxon>Capitella</taxon>
    </lineage>
</organism>
<gene>
    <name evidence="3" type="ORF">CAPTEDRAFT_199489</name>
</gene>
<sequence length="196" mass="22147">MDLNGQGRYELAVAILMLMLIYDITSAFIYVIKTYCVQEKDTSDKQSRRGGGGGGGGGFRCSSNRKGATKKRKNSLFVLKLQRFSDTELSNDPSSSLEHVTRSRRGTITVDNNNTYRSVRAIASLSRQWKETLYDKRPPVEAVCNYKRSMSVQMKKRVEFNNMAPRNSVPNFYKDLRNLRQISIDEEGALLSADAL</sequence>
<dbReference type="HOGENOM" id="CLU_1391436_0_0_1"/>
<feature type="region of interest" description="Disordered" evidence="1">
    <location>
        <begin position="42"/>
        <end position="67"/>
    </location>
</feature>
<dbReference type="Proteomes" id="UP000014760">
    <property type="component" value="Unassembled WGS sequence"/>
</dbReference>
<reference evidence="4" key="3">
    <citation type="submission" date="2015-06" db="UniProtKB">
        <authorList>
            <consortium name="EnsemblMetazoa"/>
        </authorList>
    </citation>
    <scope>IDENTIFICATION</scope>
</reference>
<evidence type="ECO:0000256" key="2">
    <source>
        <dbReference type="SAM" id="Phobius"/>
    </source>
</evidence>
<dbReference type="AlphaFoldDB" id="R7VFS5"/>
<feature type="compositionally biased region" description="Gly residues" evidence="1">
    <location>
        <begin position="49"/>
        <end position="59"/>
    </location>
</feature>
<dbReference type="EnsemblMetazoa" id="CapteT199489">
    <property type="protein sequence ID" value="CapteP199489"/>
    <property type="gene ID" value="CapteG199489"/>
</dbReference>
<name>R7VFS5_CAPTE</name>
<keyword evidence="2" id="KW-0472">Membrane</keyword>
<keyword evidence="5" id="KW-1185">Reference proteome</keyword>
<evidence type="ECO:0000313" key="3">
    <source>
        <dbReference type="EMBL" id="ELU14535.1"/>
    </source>
</evidence>
<reference evidence="5" key="1">
    <citation type="submission" date="2012-12" db="EMBL/GenBank/DDBJ databases">
        <authorList>
            <person name="Hellsten U."/>
            <person name="Grimwood J."/>
            <person name="Chapman J.A."/>
            <person name="Shapiro H."/>
            <person name="Aerts A."/>
            <person name="Otillar R.P."/>
            <person name="Terry A.Y."/>
            <person name="Boore J.L."/>
            <person name="Simakov O."/>
            <person name="Marletaz F."/>
            <person name="Cho S.-J."/>
            <person name="Edsinger-Gonzales E."/>
            <person name="Havlak P."/>
            <person name="Kuo D.-H."/>
            <person name="Larsson T."/>
            <person name="Lv J."/>
            <person name="Arendt D."/>
            <person name="Savage R."/>
            <person name="Osoegawa K."/>
            <person name="de Jong P."/>
            <person name="Lindberg D.R."/>
            <person name="Seaver E.C."/>
            <person name="Weisblat D.A."/>
            <person name="Putnam N.H."/>
            <person name="Grigoriev I.V."/>
            <person name="Rokhsar D.S."/>
        </authorList>
    </citation>
    <scope>NUCLEOTIDE SEQUENCE</scope>
    <source>
        <strain evidence="5">I ESC-2004</strain>
    </source>
</reference>
<proteinExistence type="predicted"/>